<keyword evidence="2" id="KW-1133">Transmembrane helix</keyword>
<gene>
    <name evidence="4" type="ORF">Q2T52_20490</name>
</gene>
<accession>A0ABT8T1E4</accession>
<keyword evidence="5" id="KW-1185">Reference proteome</keyword>
<feature type="domain" description="Tlde1" evidence="3">
    <location>
        <begin position="323"/>
        <end position="425"/>
    </location>
</feature>
<feature type="region of interest" description="Disordered" evidence="1">
    <location>
        <begin position="434"/>
        <end position="455"/>
    </location>
</feature>
<dbReference type="Pfam" id="PF10908">
    <property type="entry name" value="Tlde1_dom"/>
    <property type="match status" value="1"/>
</dbReference>
<evidence type="ECO:0000256" key="2">
    <source>
        <dbReference type="SAM" id="Phobius"/>
    </source>
</evidence>
<evidence type="ECO:0000313" key="5">
    <source>
        <dbReference type="Proteomes" id="UP001169006"/>
    </source>
</evidence>
<comment type="caution">
    <text evidence="4">The sequence shown here is derived from an EMBL/GenBank/DDBJ whole genome shotgun (WGS) entry which is preliminary data.</text>
</comment>
<dbReference type="Proteomes" id="UP001169006">
    <property type="component" value="Unassembled WGS sequence"/>
</dbReference>
<proteinExistence type="predicted"/>
<dbReference type="EMBL" id="JAUKWQ010000008">
    <property type="protein sequence ID" value="MDO1584472.1"/>
    <property type="molecule type" value="Genomic_DNA"/>
</dbReference>
<evidence type="ECO:0000259" key="3">
    <source>
        <dbReference type="Pfam" id="PF10908"/>
    </source>
</evidence>
<evidence type="ECO:0000313" key="4">
    <source>
        <dbReference type="EMBL" id="MDO1584472.1"/>
    </source>
</evidence>
<evidence type="ECO:0000256" key="1">
    <source>
        <dbReference type="SAM" id="MobiDB-lite"/>
    </source>
</evidence>
<reference evidence="4" key="2">
    <citation type="submission" date="2023-07" db="EMBL/GenBank/DDBJ databases">
        <authorList>
            <person name="Sun H."/>
        </authorList>
    </citation>
    <scope>NUCLEOTIDE SEQUENCE</scope>
    <source>
        <strain evidence="4">05753</strain>
    </source>
</reference>
<name>A0ABT8T1E4_9HYPH</name>
<protein>
    <submittedName>
        <fullName evidence="4">DUF2778 domain-containing protein</fullName>
    </submittedName>
</protein>
<keyword evidence="2" id="KW-0812">Transmembrane</keyword>
<organism evidence="4 5">
    <name type="scientific">Rhizobium oryzicola</name>
    <dbReference type="NCBI Taxonomy" id="1232668"/>
    <lineage>
        <taxon>Bacteria</taxon>
        <taxon>Pseudomonadati</taxon>
        <taxon>Pseudomonadota</taxon>
        <taxon>Alphaproteobacteria</taxon>
        <taxon>Hyphomicrobiales</taxon>
        <taxon>Rhizobiaceae</taxon>
        <taxon>Rhizobium/Agrobacterium group</taxon>
        <taxon>Rhizobium</taxon>
    </lineage>
</organism>
<dbReference type="InterPro" id="IPR021225">
    <property type="entry name" value="Tlde1_dom"/>
</dbReference>
<feature type="region of interest" description="Disordered" evidence="1">
    <location>
        <begin position="245"/>
        <end position="275"/>
    </location>
</feature>
<reference evidence="4" key="1">
    <citation type="journal article" date="2015" name="Int. J. Syst. Evol. Microbiol.">
        <title>Rhizobium oryzicola sp. nov., potential plant-growth-promoting endophytic bacteria isolated from rice roots.</title>
        <authorList>
            <person name="Zhang X.X."/>
            <person name="Gao J.S."/>
            <person name="Cao Y.H."/>
            <person name="Sheirdil R.A."/>
            <person name="Wang X.C."/>
            <person name="Zhang L."/>
        </authorList>
    </citation>
    <scope>NUCLEOTIDE SEQUENCE</scope>
    <source>
        <strain evidence="4">05753</strain>
    </source>
</reference>
<keyword evidence="2" id="KW-0472">Membrane</keyword>
<dbReference type="RefSeq" id="WP_302078708.1">
    <property type="nucleotide sequence ID" value="NZ_JAUKWQ010000008.1"/>
</dbReference>
<sequence length="465" mass="49377">MALAFSTGMSVPSRSRRNGNAISRKAPIFTVSAVLGAGFAVGAWMIGAFATVQTMAPNQAAPMSLQARLGVVTQIQKPHLLASTSQADRLIRVNKFQRISGGPDNKSGRLEGAQFAQLAASRPHVDEVKSNVANALQEAELAKQTELFAALAAKRPATEQLKSTLSAALNDTVLVAPATQMAWNDQDDADDAADDGVQVAALETPAEAAVKQALGQAEDEGLPMAGPLPIRRPPANALAMAIAPSAERAQPAKPTQVAKPPVAAKDEDDEEDEKPTALAFARPENPIKSTARSVPWPDRGNGGTRIAVYDISAGVVHMPNGEKMEAHSGIGEMRDNPKFTHVKMRGPTPPGTYKLSMRESLFHGVAAIRLTPVDGRAPQGRTGLLAHSFLLRNRGDSHGCVAFADYPRFLKAFQRGEITHMVIVARHDGRIPAISVKSDGGSRNAESASDNGPRRTLVDYLKRDG</sequence>
<feature type="transmembrane region" description="Helical" evidence="2">
    <location>
        <begin position="26"/>
        <end position="50"/>
    </location>
</feature>